<feature type="domain" description="Serine/threonine specific protein phosphatases" evidence="12">
    <location>
        <begin position="213"/>
        <end position="489"/>
    </location>
</feature>
<accession>A0AAW1SBV1</accession>
<keyword evidence="5" id="KW-0677">Repeat</keyword>
<keyword evidence="7 10" id="KW-0802">TPR repeat</keyword>
<sequence length="509" mass="56663">MAETPEANGASPSSSTENGATSSSSTANGLSDAEQLKNEANQTFKDKHFTKAVDLYTQAIELTPGNAILYANRAAAHVRLENYGSALADATSAIDKDPKYIKGYYRRADANLGLGKVRNALNDFRRAAKEHPRDPDLRKKLEQCEREVKRLRFKEALATPNEVPVAQQIDLSSMPVEDSYDGPRMEGSEEEGYRLTRDFITAMMEHFRRQKTIHKRFAFQIILEATELLRKSPSLVDVAIPAQGGFTVCGDVHGQFYDLLHIFELNGLPSEENPYLFNGDFVDRGSFSVEVILTLMAWRVLLPKHMHMARGNHESKGMNKIYGFEGEVKAKYNATMAELFREAFCWLPLAHCLNGKVLVLHGGLFSRDGVTLDDLRAIDRCREPPEEGLMCELLWSDPQAQDGRSPSKRGVGVAFGPDVTQRFLEANGLQLLIRSHEVKEEGYEVEHNGYCITVFSAPNYCDQMGNKGAFIRFKGADMAPNFTTYPASPHPNVRPMAYASSFMGGIFGG</sequence>
<proteinExistence type="inferred from homology"/>
<dbReference type="PROSITE" id="PS50005">
    <property type="entry name" value="TPR"/>
    <property type="match status" value="2"/>
</dbReference>
<dbReference type="FunFam" id="3.60.21.10:FF:000017">
    <property type="entry name" value="Serine/threonine-protein phosphatase"/>
    <property type="match status" value="1"/>
</dbReference>
<dbReference type="InterPro" id="IPR011990">
    <property type="entry name" value="TPR-like_helical_dom_sf"/>
</dbReference>
<dbReference type="AlphaFoldDB" id="A0AAW1SBV1"/>
<reference evidence="13 14" key="1">
    <citation type="journal article" date="2024" name="Nat. Commun.">
        <title>Phylogenomics reveals the evolutionary origins of lichenization in chlorophyte algae.</title>
        <authorList>
            <person name="Puginier C."/>
            <person name="Libourel C."/>
            <person name="Otte J."/>
            <person name="Skaloud P."/>
            <person name="Haon M."/>
            <person name="Grisel S."/>
            <person name="Petersen M."/>
            <person name="Berrin J.G."/>
            <person name="Delaux P.M."/>
            <person name="Dal Grande F."/>
            <person name="Keller J."/>
        </authorList>
    </citation>
    <scope>NUCLEOTIDE SEQUENCE [LARGE SCALE GENOMIC DNA]</scope>
    <source>
        <strain evidence="13 14">SAG 245.80</strain>
    </source>
</reference>
<dbReference type="SMART" id="SM00156">
    <property type="entry name" value="PP2Ac"/>
    <property type="match status" value="1"/>
</dbReference>
<dbReference type="PANTHER" id="PTHR45668">
    <property type="entry name" value="SERINE/THREONINE-PROTEIN PHOSPHATASE 5-RELATED"/>
    <property type="match status" value="1"/>
</dbReference>
<dbReference type="InterPro" id="IPR029052">
    <property type="entry name" value="Metallo-depent_PP-like"/>
</dbReference>
<evidence type="ECO:0000256" key="1">
    <source>
        <dbReference type="ARBA" id="ARBA00001936"/>
    </source>
</evidence>
<dbReference type="InterPro" id="IPR019734">
    <property type="entry name" value="TPR_rpt"/>
</dbReference>
<evidence type="ECO:0000256" key="8">
    <source>
        <dbReference type="ARBA" id="ARBA00023211"/>
    </source>
</evidence>
<dbReference type="GO" id="GO:0004722">
    <property type="term" value="F:protein serine/threonine phosphatase activity"/>
    <property type="evidence" value="ECO:0007669"/>
    <property type="project" value="UniProtKB-EC"/>
</dbReference>
<evidence type="ECO:0000256" key="11">
    <source>
        <dbReference type="SAM" id="MobiDB-lite"/>
    </source>
</evidence>
<dbReference type="InterPro" id="IPR004843">
    <property type="entry name" value="Calcineurin-like_PHP"/>
</dbReference>
<dbReference type="EC" id="3.1.3.16" evidence="3"/>
<organism evidence="13 14">
    <name type="scientific">Elliptochloris bilobata</name>
    <dbReference type="NCBI Taxonomy" id="381761"/>
    <lineage>
        <taxon>Eukaryota</taxon>
        <taxon>Viridiplantae</taxon>
        <taxon>Chlorophyta</taxon>
        <taxon>core chlorophytes</taxon>
        <taxon>Trebouxiophyceae</taxon>
        <taxon>Trebouxiophyceae incertae sedis</taxon>
        <taxon>Elliptochloris clade</taxon>
        <taxon>Elliptochloris</taxon>
    </lineage>
</organism>
<dbReference type="InterPro" id="IPR006186">
    <property type="entry name" value="Ser/Thr-sp_prot-phosphatase"/>
</dbReference>
<evidence type="ECO:0000256" key="10">
    <source>
        <dbReference type="PROSITE-ProRule" id="PRU00339"/>
    </source>
</evidence>
<dbReference type="Gene3D" id="1.25.40.10">
    <property type="entry name" value="Tetratricopeptide repeat domain"/>
    <property type="match status" value="1"/>
</dbReference>
<evidence type="ECO:0000256" key="3">
    <source>
        <dbReference type="ARBA" id="ARBA00013081"/>
    </source>
</evidence>
<evidence type="ECO:0000256" key="9">
    <source>
        <dbReference type="PIRSR" id="PIRSR033096-1"/>
    </source>
</evidence>
<evidence type="ECO:0000313" key="13">
    <source>
        <dbReference type="EMBL" id="KAK9843424.1"/>
    </source>
</evidence>
<dbReference type="PRINTS" id="PR00114">
    <property type="entry name" value="STPHPHTASE"/>
</dbReference>
<dbReference type="PIRSF" id="PIRSF033096">
    <property type="entry name" value="PPPtase_5"/>
    <property type="match status" value="1"/>
</dbReference>
<dbReference type="Pfam" id="PF00149">
    <property type="entry name" value="Metallophos"/>
    <property type="match status" value="1"/>
</dbReference>
<evidence type="ECO:0000259" key="12">
    <source>
        <dbReference type="SMART" id="SM00156"/>
    </source>
</evidence>
<dbReference type="Gene3D" id="3.60.21.10">
    <property type="match status" value="1"/>
</dbReference>
<keyword evidence="14" id="KW-1185">Reference proteome</keyword>
<dbReference type="InterPro" id="IPR041753">
    <property type="entry name" value="PP5_C"/>
</dbReference>
<comment type="similarity">
    <text evidence="2">Belongs to the PPP phosphatase family. PP-5 (PP-T) subfamily.</text>
</comment>
<dbReference type="Pfam" id="PF08321">
    <property type="entry name" value="PPP5"/>
    <property type="match status" value="1"/>
</dbReference>
<feature type="active site" description="Proton donor/acceptor" evidence="9">
    <location>
        <position position="313"/>
    </location>
</feature>
<dbReference type="Proteomes" id="UP001445335">
    <property type="component" value="Unassembled WGS sequence"/>
</dbReference>
<feature type="repeat" description="TPR" evidence="10">
    <location>
        <begin position="33"/>
        <end position="66"/>
    </location>
</feature>
<evidence type="ECO:0000256" key="7">
    <source>
        <dbReference type="ARBA" id="ARBA00022803"/>
    </source>
</evidence>
<evidence type="ECO:0000313" key="14">
    <source>
        <dbReference type="Proteomes" id="UP001445335"/>
    </source>
</evidence>
<dbReference type="SMART" id="SM00028">
    <property type="entry name" value="TPR"/>
    <property type="match status" value="3"/>
</dbReference>
<feature type="repeat" description="TPR" evidence="10">
    <location>
        <begin position="101"/>
        <end position="134"/>
    </location>
</feature>
<name>A0AAW1SBV1_9CHLO</name>
<evidence type="ECO:0000256" key="5">
    <source>
        <dbReference type="ARBA" id="ARBA00022737"/>
    </source>
</evidence>
<feature type="compositionally biased region" description="Low complexity" evidence="11">
    <location>
        <begin position="11"/>
        <end position="31"/>
    </location>
</feature>
<protein>
    <recommendedName>
        <fullName evidence="3">protein-serine/threonine phosphatase</fullName>
        <ecNumber evidence="3">3.1.3.16</ecNumber>
    </recommendedName>
</protein>
<keyword evidence="6" id="KW-0378">Hydrolase</keyword>
<evidence type="ECO:0000256" key="2">
    <source>
        <dbReference type="ARBA" id="ARBA00008786"/>
    </source>
</evidence>
<keyword evidence="4" id="KW-0479">Metal-binding</keyword>
<dbReference type="InterPro" id="IPR051134">
    <property type="entry name" value="PPP_phosphatase"/>
</dbReference>
<evidence type="ECO:0000256" key="6">
    <source>
        <dbReference type="ARBA" id="ARBA00022801"/>
    </source>
</evidence>
<feature type="region of interest" description="Disordered" evidence="11">
    <location>
        <begin position="1"/>
        <end position="35"/>
    </location>
</feature>
<keyword evidence="8" id="KW-0464">Manganese</keyword>
<dbReference type="CDD" id="cd07417">
    <property type="entry name" value="MPP_PP5_C"/>
    <property type="match status" value="1"/>
</dbReference>
<dbReference type="PANTHER" id="PTHR45668:SF5">
    <property type="entry name" value="SERINE_THREONINE-PROTEIN PHOSPHATASE 5"/>
    <property type="match status" value="1"/>
</dbReference>
<gene>
    <name evidence="13" type="ORF">WJX81_001775</name>
</gene>
<comment type="caution">
    <text evidence="13">The sequence shown here is derived from an EMBL/GenBank/DDBJ whole genome shotgun (WGS) entry which is preliminary data.</text>
</comment>
<evidence type="ECO:0000256" key="4">
    <source>
        <dbReference type="ARBA" id="ARBA00022723"/>
    </source>
</evidence>
<dbReference type="SUPFAM" id="SSF56300">
    <property type="entry name" value="Metallo-dependent phosphatases"/>
    <property type="match status" value="1"/>
</dbReference>
<dbReference type="SUPFAM" id="SSF48452">
    <property type="entry name" value="TPR-like"/>
    <property type="match status" value="1"/>
</dbReference>
<dbReference type="GO" id="GO:0046872">
    <property type="term" value="F:metal ion binding"/>
    <property type="evidence" value="ECO:0007669"/>
    <property type="project" value="UniProtKB-KW"/>
</dbReference>
<comment type="cofactor">
    <cofactor evidence="1">
        <name>Mn(2+)</name>
        <dbReference type="ChEBI" id="CHEBI:29035"/>
    </cofactor>
</comment>
<dbReference type="InterPro" id="IPR013235">
    <property type="entry name" value="PPP_dom"/>
</dbReference>
<dbReference type="EMBL" id="JALJOU010000006">
    <property type="protein sequence ID" value="KAK9843424.1"/>
    <property type="molecule type" value="Genomic_DNA"/>
</dbReference>